<reference evidence="1 2" key="1">
    <citation type="journal article" date="2020" name="Genomics">
        <title>Complete, high-quality genomes from long-read metagenomic sequencing of two wolf lichen thalli reveals enigmatic genome architecture.</title>
        <authorList>
            <person name="McKenzie S.K."/>
            <person name="Walston R.F."/>
            <person name="Allen J.L."/>
        </authorList>
    </citation>
    <scope>NUCLEOTIDE SEQUENCE [LARGE SCALE GENOMIC DNA]</scope>
    <source>
        <strain evidence="1">WasteWater2</strain>
    </source>
</reference>
<dbReference type="EMBL" id="JACCJC010000051">
    <property type="protein sequence ID" value="KAF6232125.1"/>
    <property type="molecule type" value="Genomic_DNA"/>
</dbReference>
<protein>
    <submittedName>
        <fullName evidence="1">Uncharacterized protein</fullName>
    </submittedName>
</protein>
<dbReference type="RefSeq" id="XP_037161555.1">
    <property type="nucleotide sequence ID" value="XM_037311608.1"/>
</dbReference>
<evidence type="ECO:0000313" key="1">
    <source>
        <dbReference type="EMBL" id="KAF6232125.1"/>
    </source>
</evidence>
<dbReference type="Proteomes" id="UP000578531">
    <property type="component" value="Unassembled WGS sequence"/>
</dbReference>
<dbReference type="OrthoDB" id="10437774at2759"/>
<organism evidence="1 2">
    <name type="scientific">Letharia columbiana</name>
    <dbReference type="NCBI Taxonomy" id="112416"/>
    <lineage>
        <taxon>Eukaryota</taxon>
        <taxon>Fungi</taxon>
        <taxon>Dikarya</taxon>
        <taxon>Ascomycota</taxon>
        <taxon>Pezizomycotina</taxon>
        <taxon>Lecanoromycetes</taxon>
        <taxon>OSLEUM clade</taxon>
        <taxon>Lecanoromycetidae</taxon>
        <taxon>Lecanorales</taxon>
        <taxon>Lecanorineae</taxon>
        <taxon>Parmeliaceae</taxon>
        <taxon>Letharia</taxon>
    </lineage>
</organism>
<keyword evidence="2" id="KW-1185">Reference proteome</keyword>
<proteinExistence type="predicted"/>
<dbReference type="AlphaFoldDB" id="A0A8H6FPB0"/>
<dbReference type="GeneID" id="59291369"/>
<sequence length="155" mass="17687">MNATEVRQQVGFLTLPREIRDHIHLNLIVVEHPIQYDTQFKSLSRSDTFTDRAIMWMFEVASNTQIAREARETFYQHNTFLIYTHDIPARLSAKVHTVSFGAADGVEPTTYSTPFEAGAWVRKLAVRVGWHASGGWFPDECCRNPAHDLEPLKSA</sequence>
<gene>
    <name evidence="1" type="ORF">HO173_009719</name>
</gene>
<evidence type="ECO:0000313" key="2">
    <source>
        <dbReference type="Proteomes" id="UP000578531"/>
    </source>
</evidence>
<accession>A0A8H6FPB0</accession>
<name>A0A8H6FPB0_9LECA</name>
<comment type="caution">
    <text evidence="1">The sequence shown here is derived from an EMBL/GenBank/DDBJ whole genome shotgun (WGS) entry which is preliminary data.</text>
</comment>